<evidence type="ECO:0000313" key="1">
    <source>
        <dbReference type="EMBL" id="XCM34626.1"/>
    </source>
</evidence>
<protein>
    <submittedName>
        <fullName evidence="1">DUF2993 domain-containing protein</fullName>
    </submittedName>
</protein>
<dbReference type="EMBL" id="CP159837">
    <property type="protein sequence ID" value="XCM34626.1"/>
    <property type="molecule type" value="Genomic_DNA"/>
</dbReference>
<accession>A0AAU8J7V3</accession>
<dbReference type="InterPro" id="IPR021373">
    <property type="entry name" value="DUF2993"/>
</dbReference>
<gene>
    <name evidence="1" type="ORF">ABWT76_003238</name>
</gene>
<dbReference type="AlphaFoldDB" id="A0AAU8J7V3"/>
<dbReference type="Pfam" id="PF11209">
    <property type="entry name" value="LmeA"/>
    <property type="match status" value="1"/>
</dbReference>
<proteinExistence type="predicted"/>
<sequence length="274" mass="30795">MDLLTILLSSFLTIATAPGLVVDTVAEKNITEKLYTVEELQVRVDNTPSYQLIQGQIDRVRIAARGLYPIPAMRIDTFELEMDPIDVDLANLQLDEPQRQIKGLRRPLLVAMRFVFTQEDINQALSSPELADYLEILTLSLFNSATLQRAAYRYQLVNPQVEFLGNNRVRFETELAERGYNDRLKLTVETGVEIGQASQRVRLISPEVRVNDRPAPGQFVKGLIAASDRFNLSRLEDNGIQSRVLQLKVDGDRVEMALFVRVAPASVGSEVPGR</sequence>
<organism evidence="1">
    <name type="scientific">Planktothricoides raciborskii GIHE-MW2</name>
    <dbReference type="NCBI Taxonomy" id="2792601"/>
    <lineage>
        <taxon>Bacteria</taxon>
        <taxon>Bacillati</taxon>
        <taxon>Cyanobacteriota</taxon>
        <taxon>Cyanophyceae</taxon>
        <taxon>Oscillatoriophycideae</taxon>
        <taxon>Oscillatoriales</taxon>
        <taxon>Oscillatoriaceae</taxon>
        <taxon>Planktothricoides</taxon>
    </lineage>
</organism>
<dbReference type="RefSeq" id="WP_054469161.1">
    <property type="nucleotide sequence ID" value="NZ_CP159837.1"/>
</dbReference>
<name>A0AAU8J7V3_9CYAN</name>
<reference evidence="1" key="1">
    <citation type="submission" date="2024-07" db="EMBL/GenBank/DDBJ databases">
        <authorList>
            <person name="Kim Y.J."/>
            <person name="Jeong J.Y."/>
        </authorList>
    </citation>
    <scope>NUCLEOTIDE SEQUENCE</scope>
    <source>
        <strain evidence="1">GIHE-MW2</strain>
    </source>
</reference>